<evidence type="ECO:0000313" key="2">
    <source>
        <dbReference type="Proteomes" id="UP000070501"/>
    </source>
</evidence>
<dbReference type="EMBL" id="KQ964245">
    <property type="protein sequence ID" value="KXJ97549.1"/>
    <property type="molecule type" value="Genomic_DNA"/>
</dbReference>
<name>A0A136JK67_9PEZI</name>
<dbReference type="Proteomes" id="UP000070501">
    <property type="component" value="Unassembled WGS sequence"/>
</dbReference>
<reference evidence="2" key="1">
    <citation type="submission" date="2016-02" db="EMBL/GenBank/DDBJ databases">
        <title>Draft genome sequence of Microdochium bolleyi, a fungal endophyte of beachgrass.</title>
        <authorList>
            <consortium name="DOE Joint Genome Institute"/>
            <person name="David A.S."/>
            <person name="May G."/>
            <person name="Haridas S."/>
            <person name="Lim J."/>
            <person name="Wang M."/>
            <person name="Labutti K."/>
            <person name="Lipzen A."/>
            <person name="Barry K."/>
            <person name="Grigoriev I.V."/>
        </authorList>
    </citation>
    <scope>NUCLEOTIDE SEQUENCE [LARGE SCALE GENOMIC DNA]</scope>
    <source>
        <strain evidence="2">J235TASD1</strain>
    </source>
</reference>
<proteinExistence type="predicted"/>
<sequence length="75" mass="7990">MADQRSSLSVPLAAGSAAHPLARVIAHVLRADPETGLDRPGMSSARVLRCQRHQRAGKMGGMSCVEAELRWPLTG</sequence>
<dbReference type="InParanoid" id="A0A136JK67"/>
<keyword evidence="2" id="KW-1185">Reference proteome</keyword>
<organism evidence="1 2">
    <name type="scientific">Microdochium bolleyi</name>
    <dbReference type="NCBI Taxonomy" id="196109"/>
    <lineage>
        <taxon>Eukaryota</taxon>
        <taxon>Fungi</taxon>
        <taxon>Dikarya</taxon>
        <taxon>Ascomycota</taxon>
        <taxon>Pezizomycotina</taxon>
        <taxon>Sordariomycetes</taxon>
        <taxon>Xylariomycetidae</taxon>
        <taxon>Xylariales</taxon>
        <taxon>Microdochiaceae</taxon>
        <taxon>Microdochium</taxon>
    </lineage>
</organism>
<gene>
    <name evidence="1" type="ORF">Micbo1qcDRAFT_156473</name>
</gene>
<dbReference type="AlphaFoldDB" id="A0A136JK67"/>
<protein>
    <submittedName>
        <fullName evidence="1">Uncharacterized protein</fullName>
    </submittedName>
</protein>
<accession>A0A136JK67</accession>
<evidence type="ECO:0000313" key="1">
    <source>
        <dbReference type="EMBL" id="KXJ97549.1"/>
    </source>
</evidence>